<feature type="compositionally biased region" description="Basic and acidic residues" evidence="1">
    <location>
        <begin position="180"/>
        <end position="189"/>
    </location>
</feature>
<proteinExistence type="predicted"/>
<feature type="region of interest" description="Disordered" evidence="1">
    <location>
        <begin position="27"/>
        <end position="66"/>
    </location>
</feature>
<reference evidence="3" key="1">
    <citation type="submission" date="2025-08" db="UniProtKB">
        <authorList>
            <consortium name="RefSeq"/>
        </authorList>
    </citation>
    <scope>IDENTIFICATION</scope>
</reference>
<evidence type="ECO:0000313" key="2">
    <source>
        <dbReference type="Proteomes" id="UP000515124"/>
    </source>
</evidence>
<protein>
    <submittedName>
        <fullName evidence="3">Uncharacterized protein LOC110757446</fullName>
    </submittedName>
</protein>
<name>A0A6P5SFK1_PRUAV</name>
<evidence type="ECO:0000313" key="3">
    <source>
        <dbReference type="RefSeq" id="XP_021814734.1"/>
    </source>
</evidence>
<dbReference type="KEGG" id="pavi:110757446"/>
<keyword evidence="2" id="KW-1185">Reference proteome</keyword>
<dbReference type="Proteomes" id="UP000515124">
    <property type="component" value="Unplaced"/>
</dbReference>
<organism evidence="2 3">
    <name type="scientific">Prunus avium</name>
    <name type="common">Cherry</name>
    <name type="synonym">Cerasus avium</name>
    <dbReference type="NCBI Taxonomy" id="42229"/>
    <lineage>
        <taxon>Eukaryota</taxon>
        <taxon>Viridiplantae</taxon>
        <taxon>Streptophyta</taxon>
        <taxon>Embryophyta</taxon>
        <taxon>Tracheophyta</taxon>
        <taxon>Spermatophyta</taxon>
        <taxon>Magnoliopsida</taxon>
        <taxon>eudicotyledons</taxon>
        <taxon>Gunneridae</taxon>
        <taxon>Pentapetalae</taxon>
        <taxon>rosids</taxon>
        <taxon>fabids</taxon>
        <taxon>Rosales</taxon>
        <taxon>Rosaceae</taxon>
        <taxon>Amygdaloideae</taxon>
        <taxon>Amygdaleae</taxon>
        <taxon>Prunus</taxon>
    </lineage>
</organism>
<dbReference type="AlphaFoldDB" id="A0A6P5SFK1"/>
<accession>A0A6P5SFK1</accession>
<sequence length="189" mass="22121">MIDESMRVVLEMIDALMKKRDAMSGATETLPPLMSNLKIEEKTDDPPGRRQEEEEKEGEQDSSEYADSVLGFLHEPTVEFVNEACDTEEDRHRAMKSICRLFASLQSGAPRNREEFEASIPENPDDWTQEMLEYLYEKEQEDMRNFAEQQLALQKKKRIQKRLDKTFRRRRKIAKKTSKRERESSSGLA</sequence>
<dbReference type="RefSeq" id="XP_021814734.1">
    <property type="nucleotide sequence ID" value="XM_021959042.1"/>
</dbReference>
<feature type="compositionally biased region" description="Basic and acidic residues" evidence="1">
    <location>
        <begin position="38"/>
        <end position="53"/>
    </location>
</feature>
<feature type="compositionally biased region" description="Basic residues" evidence="1">
    <location>
        <begin position="167"/>
        <end position="179"/>
    </location>
</feature>
<dbReference type="GeneID" id="110757446"/>
<feature type="compositionally biased region" description="Acidic residues" evidence="1">
    <location>
        <begin position="54"/>
        <end position="64"/>
    </location>
</feature>
<gene>
    <name evidence="3" type="primary">LOC110757446</name>
</gene>
<feature type="region of interest" description="Disordered" evidence="1">
    <location>
        <begin position="167"/>
        <end position="189"/>
    </location>
</feature>
<evidence type="ECO:0000256" key="1">
    <source>
        <dbReference type="SAM" id="MobiDB-lite"/>
    </source>
</evidence>